<dbReference type="InterPro" id="IPR051188">
    <property type="entry name" value="PHD-type_Zinc_Finger"/>
</dbReference>
<dbReference type="InterPro" id="IPR034732">
    <property type="entry name" value="EPHD"/>
</dbReference>
<keyword evidence="5" id="KW-0539">Nucleus</keyword>
<reference evidence="8" key="3">
    <citation type="submission" date="2025-09" db="UniProtKB">
        <authorList>
            <consortium name="Ensembl"/>
        </authorList>
    </citation>
    <scope>IDENTIFICATION</scope>
</reference>
<feature type="compositionally biased region" description="Basic and acidic residues" evidence="6">
    <location>
        <begin position="221"/>
        <end position="239"/>
    </location>
</feature>
<keyword evidence="4" id="KW-0862">Zinc</keyword>
<dbReference type="Gene3D" id="3.30.40.10">
    <property type="entry name" value="Zinc/RING finger domain, C3HC4 (zinc finger)"/>
    <property type="match status" value="1"/>
</dbReference>
<reference evidence="8" key="2">
    <citation type="submission" date="2025-08" db="UniProtKB">
        <authorList>
            <consortium name="Ensembl"/>
        </authorList>
    </citation>
    <scope>IDENTIFICATION</scope>
</reference>
<name>A0AAQ5ZLR8_AMPOC</name>
<feature type="compositionally biased region" description="Low complexity" evidence="6">
    <location>
        <begin position="354"/>
        <end position="377"/>
    </location>
</feature>
<feature type="compositionally biased region" description="Acidic residues" evidence="6">
    <location>
        <begin position="308"/>
        <end position="320"/>
    </location>
</feature>
<feature type="domain" description="PHD-type" evidence="7">
    <location>
        <begin position="6"/>
        <end position="124"/>
    </location>
</feature>
<comment type="subcellular location">
    <subcellularLocation>
        <location evidence="1">Nucleus</location>
    </subcellularLocation>
</comment>
<dbReference type="InterPro" id="IPR013083">
    <property type="entry name" value="Znf_RING/FYVE/PHD"/>
</dbReference>
<dbReference type="Pfam" id="PF13771">
    <property type="entry name" value="zf-HC5HC2H"/>
    <property type="match status" value="1"/>
</dbReference>
<feature type="compositionally biased region" description="Polar residues" evidence="6">
    <location>
        <begin position="288"/>
        <end position="298"/>
    </location>
</feature>
<dbReference type="PANTHER" id="PTHR12420">
    <property type="entry name" value="PHD FINGER PROTEIN"/>
    <property type="match status" value="1"/>
</dbReference>
<evidence type="ECO:0000256" key="4">
    <source>
        <dbReference type="ARBA" id="ARBA00022833"/>
    </source>
</evidence>
<protein>
    <recommendedName>
        <fullName evidence="7">PHD-type domain-containing protein</fullName>
    </recommendedName>
</protein>
<evidence type="ECO:0000259" key="7">
    <source>
        <dbReference type="PROSITE" id="PS51805"/>
    </source>
</evidence>
<dbReference type="AlphaFoldDB" id="A0AAQ5ZLR8"/>
<reference evidence="8 9" key="1">
    <citation type="submission" date="2022-01" db="EMBL/GenBank/DDBJ databases">
        <title>A chromosome-scale genome assembly of the false clownfish, Amphiprion ocellaris.</title>
        <authorList>
            <person name="Ryu T."/>
        </authorList>
    </citation>
    <scope>NUCLEOTIDE SEQUENCE [LARGE SCALE GENOMIC DNA]</scope>
</reference>
<keyword evidence="2" id="KW-0479">Metal-binding</keyword>
<evidence type="ECO:0000313" key="9">
    <source>
        <dbReference type="Proteomes" id="UP001501940"/>
    </source>
</evidence>
<sequence>MARSNNVSCALCQRSNETKITGALSTKAEVTAHENCLFFSSGICCENSPEFDDLFGFSVEDVLKEVKRGNKLLCHYCKKKGATAGCEVKRCKKSYHYPCAVKDGAKTIEDEQNGCYGLYCLKHYSQQTSNNDHVNGLTKPGPSKSPTEAGPSKVYCLACEQVEGNIHLDSLSHSITMAYCDKHAPPSHKKTNGNSTAGSPSVHSNDSSSSNSTRRTTFKRPLNESEKQEESPSKRRTEARNGIVSDDTSDSDENETVPETVTIPPLEFDLDESANSVPEDQLIRADTESATGSTAGNQQEKESREENKDDDETIIDSDGESESLLLPVHICFESLPFSGLSCPPVSPSQPKECSSVQSPVPSTVQHTSGPSVPQQSSPAPPPLPLLSPGSPPCPSSSIAPAPPETASVPILSSARSPTARPSDSESGINATNFWKSCNAAGCTQAIFADFINGMNEIYNRILSDKASQEDYDLALSVMAVSGKLAELVDKQQEELQKKQIELQKAAAAMKDAVSALRK</sequence>
<feature type="compositionally biased region" description="Acidic residues" evidence="6">
    <location>
        <begin position="247"/>
        <end position="256"/>
    </location>
</feature>
<dbReference type="GO" id="GO:0008270">
    <property type="term" value="F:zinc ion binding"/>
    <property type="evidence" value="ECO:0007669"/>
    <property type="project" value="UniProtKB-KW"/>
</dbReference>
<evidence type="ECO:0000256" key="1">
    <source>
        <dbReference type="ARBA" id="ARBA00004123"/>
    </source>
</evidence>
<organism evidence="8 9">
    <name type="scientific">Amphiprion ocellaris</name>
    <name type="common">Clown anemonefish</name>
    <dbReference type="NCBI Taxonomy" id="80972"/>
    <lineage>
        <taxon>Eukaryota</taxon>
        <taxon>Metazoa</taxon>
        <taxon>Chordata</taxon>
        <taxon>Craniata</taxon>
        <taxon>Vertebrata</taxon>
        <taxon>Euteleostomi</taxon>
        <taxon>Actinopterygii</taxon>
        <taxon>Neopterygii</taxon>
        <taxon>Teleostei</taxon>
        <taxon>Neoteleostei</taxon>
        <taxon>Acanthomorphata</taxon>
        <taxon>Ovalentaria</taxon>
        <taxon>Pomacentridae</taxon>
        <taxon>Amphiprion</taxon>
    </lineage>
</organism>
<accession>A0AAQ5ZLR8</accession>
<keyword evidence="9" id="KW-1185">Reference proteome</keyword>
<gene>
    <name evidence="8" type="primary">TNFRSF1B</name>
</gene>
<evidence type="ECO:0000256" key="6">
    <source>
        <dbReference type="SAM" id="MobiDB-lite"/>
    </source>
</evidence>
<dbReference type="GO" id="GO:0005634">
    <property type="term" value="C:nucleus"/>
    <property type="evidence" value="ECO:0007669"/>
    <property type="project" value="UniProtKB-SubCell"/>
</dbReference>
<feature type="compositionally biased region" description="Low complexity" evidence="6">
    <location>
        <begin position="199"/>
        <end position="212"/>
    </location>
</feature>
<dbReference type="Ensembl" id="ENSAOCT00000034019.1">
    <property type="protein sequence ID" value="ENSAOCP00000067023.1"/>
    <property type="gene ID" value="ENSAOCG00000034260.1"/>
</dbReference>
<feature type="region of interest" description="Disordered" evidence="6">
    <location>
        <begin position="283"/>
        <end position="320"/>
    </location>
</feature>
<dbReference type="Proteomes" id="UP001501940">
    <property type="component" value="Chromosome 11"/>
</dbReference>
<evidence type="ECO:0000256" key="2">
    <source>
        <dbReference type="ARBA" id="ARBA00022723"/>
    </source>
</evidence>
<feature type="compositionally biased region" description="Pro residues" evidence="6">
    <location>
        <begin position="378"/>
        <end position="394"/>
    </location>
</feature>
<dbReference type="PROSITE" id="PS51805">
    <property type="entry name" value="EPHD"/>
    <property type="match status" value="1"/>
</dbReference>
<feature type="region of interest" description="Disordered" evidence="6">
    <location>
        <begin position="184"/>
        <end position="271"/>
    </location>
</feature>
<dbReference type="CDD" id="cd15673">
    <property type="entry name" value="ePHD_PHF6_like"/>
    <property type="match status" value="1"/>
</dbReference>
<evidence type="ECO:0000313" key="8">
    <source>
        <dbReference type="Ensembl" id="ENSAOCP00000067023.1"/>
    </source>
</evidence>
<keyword evidence="3" id="KW-0863">Zinc-finger</keyword>
<proteinExistence type="predicted"/>
<evidence type="ECO:0000256" key="5">
    <source>
        <dbReference type="ARBA" id="ARBA00023242"/>
    </source>
</evidence>
<dbReference type="GeneTree" id="ENSGT00950000182865"/>
<dbReference type="PANTHER" id="PTHR12420:SF4">
    <property type="entry name" value="PHD FINGER PROTEIN 11"/>
    <property type="match status" value="1"/>
</dbReference>
<evidence type="ECO:0000256" key="3">
    <source>
        <dbReference type="ARBA" id="ARBA00022771"/>
    </source>
</evidence>
<feature type="compositionally biased region" description="Polar residues" evidence="6">
    <location>
        <begin position="413"/>
        <end position="426"/>
    </location>
</feature>
<feature type="region of interest" description="Disordered" evidence="6">
    <location>
        <begin position="341"/>
        <end position="426"/>
    </location>
</feature>